<proteinExistence type="predicted"/>
<evidence type="ECO:0000313" key="1">
    <source>
        <dbReference type="EMBL" id="RJX47698.1"/>
    </source>
</evidence>
<reference evidence="1 2" key="1">
    <citation type="submission" date="2018-06" db="EMBL/GenBank/DDBJ databases">
        <title>Halonotius sp. F13-13 a new haloarchaeeon isolated from a solar saltern from Isla Cristina, Huelva, Spain.</title>
        <authorList>
            <person name="Duran-Viseras A."/>
            <person name="Sanchez-Porro C."/>
            <person name="Ventosa A."/>
        </authorList>
    </citation>
    <scope>NUCLEOTIDE SEQUENCE [LARGE SCALE GENOMIC DNA]</scope>
    <source>
        <strain evidence="1 2">CECT 7525</strain>
    </source>
</reference>
<dbReference type="Proteomes" id="UP000281564">
    <property type="component" value="Unassembled WGS sequence"/>
</dbReference>
<comment type="caution">
    <text evidence="1">The sequence shown here is derived from an EMBL/GenBank/DDBJ whole genome shotgun (WGS) entry which is preliminary data.</text>
</comment>
<name>A0A3A6PX64_9EURY</name>
<organism evidence="1 2">
    <name type="scientific">Halonotius pteroides</name>
    <dbReference type="NCBI Taxonomy" id="268735"/>
    <lineage>
        <taxon>Archaea</taxon>
        <taxon>Methanobacteriati</taxon>
        <taxon>Methanobacteriota</taxon>
        <taxon>Stenosarchaea group</taxon>
        <taxon>Halobacteria</taxon>
        <taxon>Halobacteriales</taxon>
        <taxon>Haloferacaceae</taxon>
        <taxon>Halonotius</taxon>
    </lineage>
</organism>
<dbReference type="AlphaFoldDB" id="A0A3A6PX64"/>
<dbReference type="EMBL" id="QMDW01000036">
    <property type="protein sequence ID" value="RJX47698.1"/>
    <property type="molecule type" value="Genomic_DNA"/>
</dbReference>
<evidence type="ECO:0000313" key="2">
    <source>
        <dbReference type="Proteomes" id="UP000281564"/>
    </source>
</evidence>
<keyword evidence="2" id="KW-1185">Reference proteome</keyword>
<sequence>MANSIKQSAGGLALQITTEARNAGMVVEDNDGAATRRAEVYVYGFDDLLLLIDSETIGVSHRAELVTAATQDTNSIHRGGLATIEIAGNGYQIQLPGCQDAGFRLGDTAPVSVGDGVLVIHDGEGSRLAGDLLTLRGEQVSS</sequence>
<accession>A0A3A6PX64</accession>
<dbReference type="RefSeq" id="WP_120086421.1">
    <property type="nucleotide sequence ID" value="NZ_QMDW01000036.1"/>
</dbReference>
<gene>
    <name evidence="1" type="ORF">DP106_14290</name>
</gene>
<dbReference type="OrthoDB" id="247231at2157"/>
<protein>
    <submittedName>
        <fullName evidence="1">Uncharacterized protein</fullName>
    </submittedName>
</protein>